<keyword evidence="5" id="KW-0663">Pyridoxal phosphate</keyword>
<dbReference type="PROSITE" id="PS00595">
    <property type="entry name" value="AA_TRANSFER_CLASS_5"/>
    <property type="match status" value="1"/>
</dbReference>
<dbReference type="PANTHER" id="PTHR21152">
    <property type="entry name" value="AMINOTRANSFERASE CLASS V"/>
    <property type="match status" value="1"/>
</dbReference>
<dbReference type="EMBL" id="JAAVJF010000005">
    <property type="protein sequence ID" value="NYR16209.1"/>
    <property type="molecule type" value="Genomic_DNA"/>
</dbReference>
<comment type="cofactor">
    <cofactor evidence="1 7">
        <name>pyridoxal 5'-phosphate</name>
        <dbReference type="ChEBI" id="CHEBI:597326"/>
    </cofactor>
</comment>
<comment type="caution">
    <text evidence="9">The sequence shown here is derived from an EMBL/GenBank/DDBJ whole genome shotgun (WGS) entry which is preliminary data.</text>
</comment>
<dbReference type="InterPro" id="IPR000192">
    <property type="entry name" value="Aminotrans_V_dom"/>
</dbReference>
<name>A0A7L4PB56_9CREN</name>
<proteinExistence type="inferred from homology"/>
<dbReference type="GO" id="GO:0019265">
    <property type="term" value="P:glycine biosynthetic process, by transamination of glyoxylate"/>
    <property type="evidence" value="ECO:0007669"/>
    <property type="project" value="TreeGrafter"/>
</dbReference>
<dbReference type="OMA" id="IHCETST"/>
<evidence type="ECO:0000313" key="10">
    <source>
        <dbReference type="Proteomes" id="UP000554766"/>
    </source>
</evidence>
<gene>
    <name evidence="9" type="ORF">HC235_09765</name>
</gene>
<dbReference type="InterPro" id="IPR015422">
    <property type="entry name" value="PyrdxlP-dep_Trfase_small"/>
</dbReference>
<dbReference type="InterPro" id="IPR020578">
    <property type="entry name" value="Aminotrans_V_PyrdxlP_BS"/>
</dbReference>
<dbReference type="Gene3D" id="3.40.640.10">
    <property type="entry name" value="Type I PLP-dependent aspartate aminotransferase-like (Major domain)"/>
    <property type="match status" value="1"/>
</dbReference>
<reference evidence="9 10" key="1">
    <citation type="journal article" date="2020" name="Nat. Commun.">
        <title>The structures of two archaeal type IV pili illuminate evolutionary relationships.</title>
        <authorList>
            <person name="Wang F."/>
            <person name="Baquero D.P."/>
            <person name="Su Z."/>
            <person name="Beltran L.C."/>
            <person name="Prangishvili D."/>
            <person name="Krupovic M."/>
            <person name="Egelman E.H."/>
        </authorList>
    </citation>
    <scope>NUCLEOTIDE SEQUENCE [LARGE SCALE GENOMIC DNA]</scope>
    <source>
        <strain evidence="9 10">2GA</strain>
    </source>
</reference>
<organism evidence="9 10">
    <name type="scientific">Pyrobaculum arsenaticum</name>
    <dbReference type="NCBI Taxonomy" id="121277"/>
    <lineage>
        <taxon>Archaea</taxon>
        <taxon>Thermoproteota</taxon>
        <taxon>Thermoprotei</taxon>
        <taxon>Thermoproteales</taxon>
        <taxon>Thermoproteaceae</taxon>
        <taxon>Pyrobaculum</taxon>
    </lineage>
</organism>
<evidence type="ECO:0000256" key="5">
    <source>
        <dbReference type="ARBA" id="ARBA00022898"/>
    </source>
</evidence>
<comment type="similarity">
    <text evidence="2 6">Belongs to the class-V pyridoxal-phosphate-dependent aminotransferase family.</text>
</comment>
<evidence type="ECO:0000256" key="2">
    <source>
        <dbReference type="ARBA" id="ARBA00009236"/>
    </source>
</evidence>
<dbReference type="Pfam" id="PF00266">
    <property type="entry name" value="Aminotran_5"/>
    <property type="match status" value="1"/>
</dbReference>
<evidence type="ECO:0000259" key="8">
    <source>
        <dbReference type="Pfam" id="PF00266"/>
    </source>
</evidence>
<dbReference type="GeneID" id="5055843"/>
<dbReference type="PANTHER" id="PTHR21152:SF24">
    <property type="entry name" value="ALANINE--GLYOXYLATE AMINOTRANSFERASE 1"/>
    <property type="match status" value="1"/>
</dbReference>
<keyword evidence="10" id="KW-1185">Reference proteome</keyword>
<evidence type="ECO:0000313" key="9">
    <source>
        <dbReference type="EMBL" id="NYR16209.1"/>
    </source>
</evidence>
<dbReference type="GO" id="GO:0004760">
    <property type="term" value="F:L-serine-pyruvate transaminase activity"/>
    <property type="evidence" value="ECO:0007669"/>
    <property type="project" value="TreeGrafter"/>
</dbReference>
<evidence type="ECO:0000256" key="1">
    <source>
        <dbReference type="ARBA" id="ARBA00001933"/>
    </source>
</evidence>
<dbReference type="GO" id="GO:0008453">
    <property type="term" value="F:alanine-glyoxylate transaminase activity"/>
    <property type="evidence" value="ECO:0007669"/>
    <property type="project" value="TreeGrafter"/>
</dbReference>
<dbReference type="InterPro" id="IPR015421">
    <property type="entry name" value="PyrdxlP-dep_Trfase_major"/>
</dbReference>
<dbReference type="Proteomes" id="UP000554766">
    <property type="component" value="Unassembled WGS sequence"/>
</dbReference>
<evidence type="ECO:0000256" key="4">
    <source>
        <dbReference type="ARBA" id="ARBA00022679"/>
    </source>
</evidence>
<dbReference type="PIRSF" id="PIRSF000524">
    <property type="entry name" value="SPT"/>
    <property type="match status" value="1"/>
</dbReference>
<dbReference type="InterPro" id="IPR024169">
    <property type="entry name" value="SP_NH2Trfase/AEP_transaminase"/>
</dbReference>
<keyword evidence="3 9" id="KW-0032">Aminotransferase</keyword>
<dbReference type="AlphaFoldDB" id="A0A7L4PB56"/>
<sequence length="389" mass="42619">MVVSSVYRRFAQKRVLTPGPTELPPWVRAALARETTNPDLDPGFLREYEEVVEMLRALVGAWQSRVYVWAGEAMLGLEAAVANAVRPGSKVLVVDNGVYGAGFADLVKMYGGEPVLLGLDWRSAADPAAVDRALERERDVEVVTLVHCDTPTGVYNGLEEIAKVVSAHGAFLIVDAVSSVGADVIDVDRWGIGALIGGSQKALNAPPGLTIMAVSKRALEREAEVGRRSYYMSYRVWEEWLEKEGFPYTMPDLLIYALKESLKKIQEEGLHSVVARHKAARAAARRGVEALGLEPFARRVEWNCPTATAFKTPIPAPEFRRHIWEKYGIMLAGSWGPVEREVMRIGHMGVQASADHLAVAISVLGAALRDYGFNVPVGKAVEEALEAFR</sequence>
<accession>A0A7L4PB56</accession>
<dbReference type="SUPFAM" id="SSF53383">
    <property type="entry name" value="PLP-dependent transferases"/>
    <property type="match status" value="1"/>
</dbReference>
<feature type="domain" description="Aminotransferase class V" evidence="8">
    <location>
        <begin position="45"/>
        <end position="331"/>
    </location>
</feature>
<keyword evidence="4 9" id="KW-0808">Transferase</keyword>
<protein>
    <submittedName>
        <fullName evidence="9">Alanine--glyoxylate aminotransferase family protein</fullName>
    </submittedName>
</protein>
<evidence type="ECO:0000256" key="3">
    <source>
        <dbReference type="ARBA" id="ARBA00022576"/>
    </source>
</evidence>
<evidence type="ECO:0000256" key="7">
    <source>
        <dbReference type="RuleBase" id="RU004504"/>
    </source>
</evidence>
<evidence type="ECO:0000256" key="6">
    <source>
        <dbReference type="RuleBase" id="RU004075"/>
    </source>
</evidence>
<dbReference type="RefSeq" id="WP_011901326.1">
    <property type="nucleotide sequence ID" value="NZ_JAAVJF010000005.1"/>
</dbReference>
<dbReference type="Gene3D" id="3.90.1150.10">
    <property type="entry name" value="Aspartate Aminotransferase, domain 1"/>
    <property type="match status" value="1"/>
</dbReference>
<dbReference type="InterPro" id="IPR015424">
    <property type="entry name" value="PyrdxlP-dep_Trfase"/>
</dbReference>